<dbReference type="PANTHER" id="PTHR46986:SF1">
    <property type="entry name" value="ENDORIBONUCLEASE YBEY, CHLOROPLASTIC"/>
    <property type="match status" value="1"/>
</dbReference>
<dbReference type="Pfam" id="PF02130">
    <property type="entry name" value="YbeY"/>
    <property type="match status" value="1"/>
</dbReference>
<name>A0ABW5WYZ8_9FLAO</name>
<dbReference type="InterPro" id="IPR023091">
    <property type="entry name" value="MetalPrtase_cat_dom_sf_prd"/>
</dbReference>
<reference evidence="9" key="1">
    <citation type="journal article" date="2019" name="Int. J. Syst. Evol. Microbiol.">
        <title>The Global Catalogue of Microorganisms (GCM) 10K type strain sequencing project: providing services to taxonomists for standard genome sequencing and annotation.</title>
        <authorList>
            <consortium name="The Broad Institute Genomics Platform"/>
            <consortium name="The Broad Institute Genome Sequencing Center for Infectious Disease"/>
            <person name="Wu L."/>
            <person name="Ma J."/>
        </authorList>
    </citation>
    <scope>NUCLEOTIDE SEQUENCE [LARGE SCALE GENOMIC DNA]</scope>
    <source>
        <strain evidence="9">KCTC 52925</strain>
    </source>
</reference>
<dbReference type="EMBL" id="JBHUOJ010000004">
    <property type="protein sequence ID" value="MFD2832051.1"/>
    <property type="molecule type" value="Genomic_DNA"/>
</dbReference>
<keyword evidence="7" id="KW-0698">rRNA processing</keyword>
<dbReference type="EC" id="3.1.-.-" evidence="7"/>
<dbReference type="NCBIfam" id="TIGR00043">
    <property type="entry name" value="rRNA maturation RNase YbeY"/>
    <property type="match status" value="1"/>
</dbReference>
<evidence type="ECO:0000256" key="7">
    <source>
        <dbReference type="HAMAP-Rule" id="MF_00009"/>
    </source>
</evidence>
<keyword evidence="2 7" id="KW-0540">Nuclease</keyword>
<feature type="binding site" evidence="7">
    <location>
        <position position="109"/>
    </location>
    <ligand>
        <name>Zn(2+)</name>
        <dbReference type="ChEBI" id="CHEBI:29105"/>
        <note>catalytic</note>
    </ligand>
</feature>
<comment type="cofactor">
    <cofactor evidence="7">
        <name>Zn(2+)</name>
        <dbReference type="ChEBI" id="CHEBI:29105"/>
    </cofactor>
    <text evidence="7">Binds 1 zinc ion.</text>
</comment>
<keyword evidence="4 7" id="KW-0255">Endonuclease</keyword>
<dbReference type="RefSeq" id="WP_251739534.1">
    <property type="nucleotide sequence ID" value="NZ_JBHUOJ010000004.1"/>
</dbReference>
<comment type="caution">
    <text evidence="8">The sequence shown here is derived from an EMBL/GenBank/DDBJ whole genome shotgun (WGS) entry which is preliminary data.</text>
</comment>
<comment type="function">
    <text evidence="7">Single strand-specific metallo-endoribonuclease involved in late-stage 70S ribosome quality control and in maturation of the 3' terminus of the 16S rRNA.</text>
</comment>
<keyword evidence="5 7" id="KW-0378">Hydrolase</keyword>
<evidence type="ECO:0000313" key="9">
    <source>
        <dbReference type="Proteomes" id="UP001597438"/>
    </source>
</evidence>
<proteinExistence type="inferred from homology"/>
<dbReference type="Proteomes" id="UP001597438">
    <property type="component" value="Unassembled WGS sequence"/>
</dbReference>
<sequence>MEQTEINFFYETAFELEKEKEYKSWIDRVIYSEEKSTGVINYIFVDDEYLHQMNVQYLDHDTLTDIISFDNSVDRVLHGDIYISIDRVKENASEFNSDFIDELNRVIIHGILHFIGYKDKSESDAGLMRQKEDEKLKMFHVEQS</sequence>
<accession>A0ABW5WYZ8</accession>
<evidence type="ECO:0000313" key="8">
    <source>
        <dbReference type="EMBL" id="MFD2832051.1"/>
    </source>
</evidence>
<evidence type="ECO:0000256" key="5">
    <source>
        <dbReference type="ARBA" id="ARBA00022801"/>
    </source>
</evidence>
<evidence type="ECO:0000256" key="2">
    <source>
        <dbReference type="ARBA" id="ARBA00022722"/>
    </source>
</evidence>
<gene>
    <name evidence="7 8" type="primary">ybeY</name>
    <name evidence="8" type="ORF">ACFSYS_02040</name>
</gene>
<dbReference type="PANTHER" id="PTHR46986">
    <property type="entry name" value="ENDORIBONUCLEASE YBEY, CHLOROPLASTIC"/>
    <property type="match status" value="1"/>
</dbReference>
<evidence type="ECO:0000256" key="6">
    <source>
        <dbReference type="ARBA" id="ARBA00022833"/>
    </source>
</evidence>
<evidence type="ECO:0000256" key="4">
    <source>
        <dbReference type="ARBA" id="ARBA00022759"/>
    </source>
</evidence>
<evidence type="ECO:0000256" key="1">
    <source>
        <dbReference type="ARBA" id="ARBA00010875"/>
    </source>
</evidence>
<dbReference type="SUPFAM" id="SSF55486">
    <property type="entry name" value="Metalloproteases ('zincins'), catalytic domain"/>
    <property type="match status" value="1"/>
</dbReference>
<comment type="similarity">
    <text evidence="1 7">Belongs to the endoribonuclease YbeY family.</text>
</comment>
<keyword evidence="3 7" id="KW-0479">Metal-binding</keyword>
<protein>
    <recommendedName>
        <fullName evidence="7">Endoribonuclease YbeY</fullName>
        <ecNumber evidence="7">3.1.-.-</ecNumber>
    </recommendedName>
</protein>
<dbReference type="HAMAP" id="MF_00009">
    <property type="entry name" value="Endoribonucl_YbeY"/>
    <property type="match status" value="1"/>
</dbReference>
<evidence type="ECO:0000256" key="3">
    <source>
        <dbReference type="ARBA" id="ARBA00022723"/>
    </source>
</evidence>
<feature type="binding site" evidence="7">
    <location>
        <position position="119"/>
    </location>
    <ligand>
        <name>Zn(2+)</name>
        <dbReference type="ChEBI" id="CHEBI:29105"/>
        <note>catalytic</note>
    </ligand>
</feature>
<keyword evidence="9" id="KW-1185">Reference proteome</keyword>
<organism evidence="8 9">
    <name type="scientific">Christiangramia antarctica</name>
    <dbReference type="NCBI Taxonomy" id="2058158"/>
    <lineage>
        <taxon>Bacteria</taxon>
        <taxon>Pseudomonadati</taxon>
        <taxon>Bacteroidota</taxon>
        <taxon>Flavobacteriia</taxon>
        <taxon>Flavobacteriales</taxon>
        <taxon>Flavobacteriaceae</taxon>
        <taxon>Christiangramia</taxon>
    </lineage>
</organism>
<feature type="binding site" evidence="7">
    <location>
        <position position="113"/>
    </location>
    <ligand>
        <name>Zn(2+)</name>
        <dbReference type="ChEBI" id="CHEBI:29105"/>
        <note>catalytic</note>
    </ligand>
</feature>
<dbReference type="InterPro" id="IPR002036">
    <property type="entry name" value="YbeY"/>
</dbReference>
<dbReference type="Gene3D" id="3.40.390.30">
    <property type="entry name" value="Metalloproteases ('zincins'), catalytic domain"/>
    <property type="match status" value="1"/>
</dbReference>
<comment type="subcellular location">
    <subcellularLocation>
        <location evidence="7">Cytoplasm</location>
    </subcellularLocation>
</comment>
<keyword evidence="6 7" id="KW-0862">Zinc</keyword>
<keyword evidence="7" id="KW-0690">Ribosome biogenesis</keyword>
<keyword evidence="7" id="KW-0963">Cytoplasm</keyword>